<comment type="subcellular location">
    <subcellularLocation>
        <location evidence="1">Cell membrane</location>
        <topology evidence="1">Multi-pass membrane protein</topology>
    </subcellularLocation>
</comment>
<dbReference type="InterPro" id="IPR049142">
    <property type="entry name" value="MS_channel_1st"/>
</dbReference>
<evidence type="ECO:0000256" key="7">
    <source>
        <dbReference type="SAM" id="Phobius"/>
    </source>
</evidence>
<dbReference type="Proteomes" id="UP000533476">
    <property type="component" value="Unassembled WGS sequence"/>
</dbReference>
<dbReference type="AlphaFoldDB" id="A0A7Y0L0W5"/>
<accession>A0A7Y0L0W5</accession>
<keyword evidence="6 7" id="KW-0472">Membrane</keyword>
<keyword evidence="11" id="KW-1185">Reference proteome</keyword>
<dbReference type="InterPro" id="IPR045276">
    <property type="entry name" value="YbiO_bact"/>
</dbReference>
<gene>
    <name evidence="10" type="ORF">HIJ39_00985</name>
</gene>
<feature type="transmembrane region" description="Helical" evidence="7">
    <location>
        <begin position="56"/>
        <end position="80"/>
    </location>
</feature>
<evidence type="ECO:0000256" key="6">
    <source>
        <dbReference type="ARBA" id="ARBA00023136"/>
    </source>
</evidence>
<feature type="transmembrane region" description="Helical" evidence="7">
    <location>
        <begin position="12"/>
        <end position="35"/>
    </location>
</feature>
<evidence type="ECO:0000313" key="10">
    <source>
        <dbReference type="EMBL" id="NMP20932.1"/>
    </source>
</evidence>
<dbReference type="InterPro" id="IPR011014">
    <property type="entry name" value="MscS_channel_TM-2"/>
</dbReference>
<dbReference type="SUPFAM" id="SSF82861">
    <property type="entry name" value="Mechanosensitive channel protein MscS (YggB), transmembrane region"/>
    <property type="match status" value="1"/>
</dbReference>
<name>A0A7Y0L0W5_9FIRM</name>
<evidence type="ECO:0000256" key="4">
    <source>
        <dbReference type="ARBA" id="ARBA00022692"/>
    </source>
</evidence>
<dbReference type="Pfam" id="PF21088">
    <property type="entry name" value="MS_channel_1st"/>
    <property type="match status" value="1"/>
</dbReference>
<protein>
    <submittedName>
        <fullName evidence="10">Mechanosensitive ion channel family protein</fullName>
    </submittedName>
</protein>
<evidence type="ECO:0000256" key="5">
    <source>
        <dbReference type="ARBA" id="ARBA00022989"/>
    </source>
</evidence>
<sequence>MKTLHLPPHWQLHGVEAVLIIVAAGVFVRIVNRIIGGLESARTPEDEMRRARRATFYRLLTSLVRYVVDFAAIITVLDLFGVPTASLLAGAGIVGLAIGFGAQGLVQDVVTGLFLLYEDQYAVGDQISLPNLSLTGTVLELGIRITRLAGPTGEETVVPNRLVLEVQNHTRRPTSVTVNIPLDPSASPDRARQVFEEMVAEVAHEVPGTKLVGVVDIQPAAVVWAVSAPVRYANAYQLGCQLREAVAKALYQSSVPLAGVVKGTGWTSPSMK</sequence>
<dbReference type="Pfam" id="PF00924">
    <property type="entry name" value="MS_channel_2nd"/>
    <property type="match status" value="1"/>
</dbReference>
<dbReference type="PANTHER" id="PTHR30460">
    <property type="entry name" value="MODERATE CONDUCTANCE MECHANOSENSITIVE CHANNEL YBIO"/>
    <property type="match status" value="1"/>
</dbReference>
<feature type="domain" description="Mechanosensitive ion channel MscS" evidence="8">
    <location>
        <begin position="105"/>
        <end position="171"/>
    </location>
</feature>
<dbReference type="InterPro" id="IPR023408">
    <property type="entry name" value="MscS_beta-dom_sf"/>
</dbReference>
<dbReference type="GO" id="GO:0005886">
    <property type="term" value="C:plasma membrane"/>
    <property type="evidence" value="ECO:0007669"/>
    <property type="project" value="UniProtKB-SubCell"/>
</dbReference>
<dbReference type="PANTHER" id="PTHR30460:SF0">
    <property type="entry name" value="MODERATE CONDUCTANCE MECHANOSENSITIVE CHANNEL YBIO"/>
    <property type="match status" value="1"/>
</dbReference>
<dbReference type="Gene3D" id="1.10.287.1260">
    <property type="match status" value="1"/>
</dbReference>
<comment type="caution">
    <text evidence="10">The sequence shown here is derived from an EMBL/GenBank/DDBJ whole genome shotgun (WGS) entry which is preliminary data.</text>
</comment>
<dbReference type="SUPFAM" id="SSF50182">
    <property type="entry name" value="Sm-like ribonucleoproteins"/>
    <property type="match status" value="1"/>
</dbReference>
<evidence type="ECO:0000256" key="2">
    <source>
        <dbReference type="ARBA" id="ARBA00008017"/>
    </source>
</evidence>
<evidence type="ECO:0000256" key="3">
    <source>
        <dbReference type="ARBA" id="ARBA00022475"/>
    </source>
</evidence>
<evidence type="ECO:0000259" key="8">
    <source>
        <dbReference type="Pfam" id="PF00924"/>
    </source>
</evidence>
<evidence type="ECO:0000313" key="11">
    <source>
        <dbReference type="Proteomes" id="UP000533476"/>
    </source>
</evidence>
<comment type="similarity">
    <text evidence="2">Belongs to the MscS (TC 1.A.23) family.</text>
</comment>
<proteinExistence type="inferred from homology"/>
<keyword evidence="5 7" id="KW-1133">Transmembrane helix</keyword>
<evidence type="ECO:0000259" key="9">
    <source>
        <dbReference type="Pfam" id="PF21088"/>
    </source>
</evidence>
<dbReference type="InterPro" id="IPR010920">
    <property type="entry name" value="LSM_dom_sf"/>
</dbReference>
<dbReference type="InterPro" id="IPR006685">
    <property type="entry name" value="MscS_channel_2nd"/>
</dbReference>
<feature type="domain" description="Mechanosensitive ion channel transmembrane helices 2/3" evidence="9">
    <location>
        <begin position="63"/>
        <end position="103"/>
    </location>
</feature>
<dbReference type="EMBL" id="JABBVZ010000002">
    <property type="protein sequence ID" value="NMP20932.1"/>
    <property type="molecule type" value="Genomic_DNA"/>
</dbReference>
<dbReference type="RefSeq" id="WP_169095767.1">
    <property type="nucleotide sequence ID" value="NZ_JABBVZ010000002.1"/>
</dbReference>
<reference evidence="10 11" key="1">
    <citation type="submission" date="2020-04" db="EMBL/GenBank/DDBJ databases">
        <authorList>
            <person name="Zhang R."/>
            <person name="Schippers A."/>
        </authorList>
    </citation>
    <scope>NUCLEOTIDE SEQUENCE [LARGE SCALE GENOMIC DNA]</scope>
    <source>
        <strain evidence="10 11">DSM 109850</strain>
    </source>
</reference>
<keyword evidence="4 7" id="KW-0812">Transmembrane</keyword>
<organism evidence="10 11">
    <name type="scientific">Sulfobacillus harzensis</name>
    <dbReference type="NCBI Taxonomy" id="2729629"/>
    <lineage>
        <taxon>Bacteria</taxon>
        <taxon>Bacillati</taxon>
        <taxon>Bacillota</taxon>
        <taxon>Clostridia</taxon>
        <taxon>Eubacteriales</taxon>
        <taxon>Clostridiales Family XVII. Incertae Sedis</taxon>
        <taxon>Sulfobacillus</taxon>
    </lineage>
</organism>
<evidence type="ECO:0000256" key="1">
    <source>
        <dbReference type="ARBA" id="ARBA00004651"/>
    </source>
</evidence>
<dbReference type="Gene3D" id="2.30.30.60">
    <property type="match status" value="1"/>
</dbReference>
<keyword evidence="3" id="KW-1003">Cell membrane</keyword>
<feature type="transmembrane region" description="Helical" evidence="7">
    <location>
        <begin position="86"/>
        <end position="106"/>
    </location>
</feature>
<dbReference type="GO" id="GO:0008381">
    <property type="term" value="F:mechanosensitive monoatomic ion channel activity"/>
    <property type="evidence" value="ECO:0007669"/>
    <property type="project" value="InterPro"/>
</dbReference>